<dbReference type="Proteomes" id="UP000199518">
    <property type="component" value="Unassembled WGS sequence"/>
</dbReference>
<gene>
    <name evidence="1" type="ORF">SAMN05421753_10235</name>
</gene>
<dbReference type="EMBL" id="FOQD01000002">
    <property type="protein sequence ID" value="SFH68157.1"/>
    <property type="molecule type" value="Genomic_DNA"/>
</dbReference>
<organism evidence="1 2">
    <name type="scientific">Planctomicrobium piriforme</name>
    <dbReference type="NCBI Taxonomy" id="1576369"/>
    <lineage>
        <taxon>Bacteria</taxon>
        <taxon>Pseudomonadati</taxon>
        <taxon>Planctomycetota</taxon>
        <taxon>Planctomycetia</taxon>
        <taxon>Planctomycetales</taxon>
        <taxon>Planctomycetaceae</taxon>
        <taxon>Planctomicrobium</taxon>
    </lineage>
</organism>
<reference evidence="2" key="1">
    <citation type="submission" date="2016-10" db="EMBL/GenBank/DDBJ databases">
        <authorList>
            <person name="Varghese N."/>
            <person name="Submissions S."/>
        </authorList>
    </citation>
    <scope>NUCLEOTIDE SEQUENCE [LARGE SCALE GENOMIC DNA]</scope>
    <source>
        <strain evidence="2">DSM 26348</strain>
    </source>
</reference>
<sequence>MLESLLLIGSETGMEAVASAARLAARNCRAYPDISSALDAAGQADLIVVFQHWPDEFPPPEIARLLDACPLGRLMVCLGPWCASFGRTRQFWPAAVCVDETRWLLRLDHEQQVLAGTRPPLPWTAGLDEVFAFDYGQSGRSPKSSALS</sequence>
<keyword evidence="2" id="KW-1185">Reference proteome</keyword>
<protein>
    <submittedName>
        <fullName evidence="1">Uncharacterized protein</fullName>
    </submittedName>
</protein>
<name>A0A1I3C0T7_9PLAN</name>
<accession>A0A1I3C0T7</accession>
<dbReference type="OrthoDB" id="210914at2"/>
<evidence type="ECO:0000313" key="1">
    <source>
        <dbReference type="EMBL" id="SFH68157.1"/>
    </source>
</evidence>
<evidence type="ECO:0000313" key="2">
    <source>
        <dbReference type="Proteomes" id="UP000199518"/>
    </source>
</evidence>
<dbReference type="STRING" id="1576369.SAMN05421753_10235"/>
<dbReference type="AlphaFoldDB" id="A0A1I3C0T7"/>
<proteinExistence type="predicted"/>
<dbReference type="RefSeq" id="WP_139228211.1">
    <property type="nucleotide sequence ID" value="NZ_FOQD01000002.1"/>
</dbReference>